<dbReference type="EMBL" id="JAACXV010000261">
    <property type="protein sequence ID" value="KAF7281063.1"/>
    <property type="molecule type" value="Genomic_DNA"/>
</dbReference>
<feature type="domain" description="Peptidase M3A/M3B catalytic" evidence="11">
    <location>
        <begin position="439"/>
        <end position="878"/>
    </location>
</feature>
<dbReference type="InterPro" id="IPR024077">
    <property type="entry name" value="Neurolysin/TOP_dom2"/>
</dbReference>
<dbReference type="GO" id="GO:0005739">
    <property type="term" value="C:mitochondrion"/>
    <property type="evidence" value="ECO:0007669"/>
    <property type="project" value="UniProtKB-SubCell"/>
</dbReference>
<dbReference type="SUPFAM" id="SSF48371">
    <property type="entry name" value="ARM repeat"/>
    <property type="match status" value="1"/>
</dbReference>
<comment type="subcellular location">
    <subcellularLocation>
        <location evidence="1">Mitochondrion</location>
    </subcellularLocation>
</comment>
<keyword evidence="5 9" id="KW-0862">Zinc</keyword>
<dbReference type="SUPFAM" id="SSF55486">
    <property type="entry name" value="Metalloproteases ('zincins'), catalytic domain"/>
    <property type="match status" value="1"/>
</dbReference>
<evidence type="ECO:0000256" key="7">
    <source>
        <dbReference type="ARBA" id="ARBA00023049"/>
    </source>
</evidence>
<dbReference type="InterPro" id="IPR001567">
    <property type="entry name" value="Pept_M3A_M3B_dom"/>
</dbReference>
<reference evidence="12" key="1">
    <citation type="submission" date="2020-08" db="EMBL/GenBank/DDBJ databases">
        <title>Genome sequencing and assembly of the red palm weevil Rhynchophorus ferrugineus.</title>
        <authorList>
            <person name="Dias G.B."/>
            <person name="Bergman C.M."/>
            <person name="Manee M."/>
        </authorList>
    </citation>
    <scope>NUCLEOTIDE SEQUENCE</scope>
    <source>
        <strain evidence="12">AA-2017</strain>
        <tissue evidence="12">Whole larva</tissue>
    </source>
</reference>
<dbReference type="PROSITE" id="PS50896">
    <property type="entry name" value="LISH"/>
    <property type="match status" value="1"/>
</dbReference>
<dbReference type="GO" id="GO:0006508">
    <property type="term" value="P:proteolysis"/>
    <property type="evidence" value="ECO:0007669"/>
    <property type="project" value="UniProtKB-KW"/>
</dbReference>
<feature type="coiled-coil region" evidence="10">
    <location>
        <begin position="896"/>
        <end position="930"/>
    </location>
</feature>
<dbReference type="InterPro" id="IPR040362">
    <property type="entry name" value="RELCH"/>
</dbReference>
<dbReference type="FunFam" id="3.40.390.10:FF:000013">
    <property type="entry name" value="Mitochondrial intermediate peptidase"/>
    <property type="match status" value="1"/>
</dbReference>
<dbReference type="CDD" id="cd06457">
    <property type="entry name" value="M3A_MIP"/>
    <property type="match status" value="1"/>
</dbReference>
<dbReference type="InterPro" id="IPR011989">
    <property type="entry name" value="ARM-like"/>
</dbReference>
<sequence length="1671" mass="189741">MEKSVKKDITYCEIAEKLLADKLLLTALEFHTECIENGKDLWILRDFFSNPKNFESHTQEATNRLSRSGSQVTLDSLDLARYSEDGAGGDEKVAILEFELRKAKETINALRNNLTHVCESASSTPEKGSKTNISFASIKPHEQRALNFLINEYLLIQGYKLTSITFADENQNQDFDDWDDVGLNIAKPPELLHLYREGMKQTGQNQFTTSKHFGLWSTSRANVSIWSPLAEAFNTLPLPKYQVKTENVGLFSVPELTTARGFYDIKDECILKTNSLINEALSSWRSRKMVEIFDEVSDTLCQVADLAEFIRLSHPQQEFNCAAQIACATVSGIVENLNTNIELYKVLKNAVRNKDVIETSSVDNHVGELFLFDFEQCGIHLPDDKRNKVVQLNDIILNLGQQFVAGTSTPRFVVKDMLPVNIRNIFVSDNDKVIISGLYTDSSSSVAREMAYRIFLHPDPHQEDILTHLLEARDQLAKICGFNSYSERALKGSTIDTPESVLIFLNNLNSDIWDKAQNDFQCMSNIKQKDCQGDLASWDVPYFTQMAKRDWFRVSSKEYSPYFSLGGCMDGLNMLFQSLYGIQLINSEVQPGECWYSDVYKLSVVHETEGLLGYIYCDLYERTGKPNQDCHFTIRGGKMLKDGSYQLPIVVLMLNLPTPRWSSPSLLTPNMVDNLFHEMGHAMHSMLGRTQYQHVTGTRCSTDFAEVPSILMEYFASDIRVLKQFARHFQTKKPMTDDMLHRLCASKHVFVSSETQLQIFYAALDQVYHGKHPLKGSTTDVLAATQKEYYCLPYVPNTAWQLRFSHLVGYGAKYYSYLVSRAVAYLIWKTYFEQDPFSRENGERYRRECLAHGGGKNPKQLVENFLRIDPSASIFAKALFNEIEHHQSQVDLELEIQKLESKLSSTEAYLEELKSANEQLQKEKNLSEAMNTIISTGTIQDTKPSDVCNTPERFEMIDTPISVFKKNDSDCMSNNSSNPNDWTSLNMPEKEIPEEECKEADFGSLSLDPYLKEVFTSCYVNVNDVDENIATIFNQEINLDTLVQIISEILPKIIPNIILNKREEVIPLLMVAIFVNSKNSDRDILLQQLFNLKKKPTESERLTILSAIAVIARYAGEQMVENEILPLCWLQLTNKHLERRLLIAEACTVLIPYVSSSIRNSLILSMLQEMLDDKEDLVRERILKALALLFSMCDDHDKYTQCEEIALNTLNDSSNSFIHLSMQVLFPVLARWALQTDLLTTSLLKKLLHILNGLIKFPGSQTKNQITEKIHNVIAVIDNLLIFLLISAVSNENILSNIEKDMTMDIRPDFLKLCTPLTNPAKLLRPDYNCGAILYEFDKYIGDYPISVWPEIDWIIDFMLPDLVNNVQLIDFSQQAILEHFLSLFSHIFVVFGENFTKYKIRPILQRHIDNLEQVISSFSQYCPSLSVIPIHLAALSFIEDYSEISTVLKKFLCILPLCGTPLDCLEVTIKKLCENQLQELVVDCLWAAVVHQSPLVKSAAASLICTIISKCNEDLLKSKVVGAIVTLASDNDALVKTAALPALGSLIKNCTVKEVRDKAFMQIQTFISETAIKENHSLLRQLIVTLGDIVNSSSSSFANDVILPQLVNYSNHMYQMTNQTRKVDLALALLEAYTHVVYSPAIKRSINGVVKSGLKLHQLLRQKRNIFKKK</sequence>
<evidence type="ECO:0000313" key="12">
    <source>
        <dbReference type="EMBL" id="KAF7281063.1"/>
    </source>
</evidence>
<evidence type="ECO:0000256" key="4">
    <source>
        <dbReference type="ARBA" id="ARBA00022801"/>
    </source>
</evidence>
<keyword evidence="3 9" id="KW-0479">Metal-binding</keyword>
<evidence type="ECO:0000259" key="11">
    <source>
        <dbReference type="Pfam" id="PF01432"/>
    </source>
</evidence>
<gene>
    <name evidence="12" type="ORF">GWI33_005200</name>
</gene>
<dbReference type="InterPro" id="IPR006594">
    <property type="entry name" value="LisH"/>
</dbReference>
<keyword evidence="7 9" id="KW-0482">Metalloprotease</keyword>
<evidence type="ECO:0000256" key="1">
    <source>
        <dbReference type="ARBA" id="ARBA00004173"/>
    </source>
</evidence>
<dbReference type="GO" id="GO:0005802">
    <property type="term" value="C:trans-Golgi network"/>
    <property type="evidence" value="ECO:0007669"/>
    <property type="project" value="InterPro"/>
</dbReference>
<dbReference type="Pfam" id="PF01432">
    <property type="entry name" value="Peptidase_M3"/>
    <property type="match status" value="1"/>
</dbReference>
<proteinExistence type="inferred from homology"/>
<keyword evidence="13" id="KW-1185">Reference proteome</keyword>
<dbReference type="InterPro" id="IPR016024">
    <property type="entry name" value="ARM-type_fold"/>
</dbReference>
<dbReference type="PANTHER" id="PTHR32059:SF0">
    <property type="entry name" value="RAB11-BINDING PROTEIN RELCH"/>
    <property type="match status" value="1"/>
</dbReference>
<dbReference type="InterPro" id="IPR024079">
    <property type="entry name" value="MetalloPept_cat_dom_sf"/>
</dbReference>
<evidence type="ECO:0000313" key="13">
    <source>
        <dbReference type="Proteomes" id="UP000625711"/>
    </source>
</evidence>
<comment type="similarity">
    <text evidence="9">Belongs to the peptidase M3 family.</text>
</comment>
<evidence type="ECO:0000256" key="2">
    <source>
        <dbReference type="ARBA" id="ARBA00022670"/>
    </source>
</evidence>
<organism evidence="12 13">
    <name type="scientific">Rhynchophorus ferrugineus</name>
    <name type="common">Red palm weevil</name>
    <name type="synonym">Curculio ferrugineus</name>
    <dbReference type="NCBI Taxonomy" id="354439"/>
    <lineage>
        <taxon>Eukaryota</taxon>
        <taxon>Metazoa</taxon>
        <taxon>Ecdysozoa</taxon>
        <taxon>Arthropoda</taxon>
        <taxon>Hexapoda</taxon>
        <taxon>Insecta</taxon>
        <taxon>Pterygota</taxon>
        <taxon>Neoptera</taxon>
        <taxon>Endopterygota</taxon>
        <taxon>Coleoptera</taxon>
        <taxon>Polyphaga</taxon>
        <taxon>Cucujiformia</taxon>
        <taxon>Curculionidae</taxon>
        <taxon>Dryophthorinae</taxon>
        <taxon>Rhynchophorus</taxon>
    </lineage>
</organism>
<evidence type="ECO:0000256" key="8">
    <source>
        <dbReference type="ARBA" id="ARBA00023128"/>
    </source>
</evidence>
<dbReference type="Proteomes" id="UP000625711">
    <property type="component" value="Unassembled WGS sequence"/>
</dbReference>
<keyword evidence="2 9" id="KW-0645">Protease</keyword>
<dbReference type="GO" id="GO:0032367">
    <property type="term" value="P:intracellular cholesterol transport"/>
    <property type="evidence" value="ECO:0007669"/>
    <property type="project" value="InterPro"/>
</dbReference>
<dbReference type="GO" id="GO:0055037">
    <property type="term" value="C:recycling endosome"/>
    <property type="evidence" value="ECO:0007669"/>
    <property type="project" value="TreeGrafter"/>
</dbReference>
<evidence type="ECO:0000256" key="3">
    <source>
        <dbReference type="ARBA" id="ARBA00022723"/>
    </source>
</evidence>
<dbReference type="OrthoDB" id="17530at2759"/>
<dbReference type="Gene3D" id="1.25.10.10">
    <property type="entry name" value="Leucine-rich Repeat Variant"/>
    <property type="match status" value="2"/>
</dbReference>
<evidence type="ECO:0000256" key="5">
    <source>
        <dbReference type="ARBA" id="ARBA00022833"/>
    </source>
</evidence>
<dbReference type="Gene3D" id="3.40.390.10">
    <property type="entry name" value="Collagenase (Catalytic Domain)"/>
    <property type="match status" value="1"/>
</dbReference>
<accession>A0A834INI6</accession>
<evidence type="ECO:0000256" key="10">
    <source>
        <dbReference type="SAM" id="Coils"/>
    </source>
</evidence>
<dbReference type="GO" id="GO:0046872">
    <property type="term" value="F:metal ion binding"/>
    <property type="evidence" value="ECO:0007669"/>
    <property type="project" value="UniProtKB-UniRule"/>
</dbReference>
<keyword evidence="10" id="KW-0175">Coiled coil</keyword>
<protein>
    <recommendedName>
        <fullName evidence="11">Peptidase M3A/M3B catalytic domain-containing protein</fullName>
    </recommendedName>
</protein>
<dbReference type="PANTHER" id="PTHR32059">
    <property type="entry name" value="RAB11-BINDING PROTEIN RELCH"/>
    <property type="match status" value="1"/>
</dbReference>
<keyword evidence="8" id="KW-0496">Mitochondrion</keyword>
<name>A0A834INI6_RHYFE</name>
<evidence type="ECO:0000256" key="9">
    <source>
        <dbReference type="RuleBase" id="RU003435"/>
    </source>
</evidence>
<dbReference type="GO" id="GO:0004222">
    <property type="term" value="F:metalloendopeptidase activity"/>
    <property type="evidence" value="ECO:0007669"/>
    <property type="project" value="InterPro"/>
</dbReference>
<keyword evidence="6" id="KW-0809">Transit peptide</keyword>
<keyword evidence="4 9" id="KW-0378">Hydrolase</keyword>
<comment type="caution">
    <text evidence="12">The sequence shown here is derived from an EMBL/GenBank/DDBJ whole genome shotgun (WGS) entry which is preliminary data.</text>
</comment>
<dbReference type="InterPro" id="IPR033851">
    <property type="entry name" value="M3A_MIP"/>
</dbReference>
<comment type="cofactor">
    <cofactor evidence="9">
        <name>Zn(2+)</name>
        <dbReference type="ChEBI" id="CHEBI:29105"/>
    </cofactor>
    <text evidence="9">Binds 1 zinc ion.</text>
</comment>
<dbReference type="SMART" id="SM00667">
    <property type="entry name" value="LisH"/>
    <property type="match status" value="1"/>
</dbReference>
<dbReference type="Gene3D" id="1.10.1370.10">
    <property type="entry name" value="Neurolysin, domain 3"/>
    <property type="match status" value="1"/>
</dbReference>
<evidence type="ECO:0000256" key="6">
    <source>
        <dbReference type="ARBA" id="ARBA00022946"/>
    </source>
</evidence>